<comment type="caution">
    <text evidence="10">The sequence shown here is derived from an EMBL/GenBank/DDBJ whole genome shotgun (WGS) entry which is preliminary data.</text>
</comment>
<evidence type="ECO:0000256" key="8">
    <source>
        <dbReference type="PIRSR" id="PIRSR602401-1"/>
    </source>
</evidence>
<keyword evidence="9" id="KW-0812">Transmembrane</keyword>
<gene>
    <name evidence="10" type="ORF">LITE_LOCUS8561</name>
</gene>
<keyword evidence="9" id="KW-0472">Membrane</keyword>
<dbReference type="PRINTS" id="PR00385">
    <property type="entry name" value="P450"/>
</dbReference>
<keyword evidence="6 8" id="KW-0408">Iron</keyword>
<evidence type="ECO:0000256" key="5">
    <source>
        <dbReference type="ARBA" id="ARBA00023002"/>
    </source>
</evidence>
<dbReference type="GO" id="GO:0005506">
    <property type="term" value="F:iron ion binding"/>
    <property type="evidence" value="ECO:0007669"/>
    <property type="project" value="InterPro"/>
</dbReference>
<sequence>MQQIPPSGPPKLPVLGNLYQLGALPHQSLWQLAKNYGPVMQFHFGQIPAVIISSPEAAKEVMKVHDHASCSRPSLAGTRRLTYNYLDVGFSPYGDNWRFMRKMIILELFSLKRVKAFWFVREEEVGLLIDSISEISASASTLNLTAKCYSLTANITFRMSFGFNYHGSDFDKGRIERVLHELDTFYGQIIDEHLKPGRERAEEDMIDVLLAIEKEQSQLHAGIDTAALTVNSAMADLLANPRMMKKAQDEVRGRVGEKGRVTEDDVENLEYLKLVIKETLRLRPPAPLLLPREASSHLKISRYDIPPKTMIYVNAWGMGRDPNYWKNADKFIPERICPAINMGIITVEIVLANLLYCFDLKLPNGMKAEDMTMEEKSGVSLTVARKEPLLLVPVNWLNKTEEEKPKSISKSIALLKDCISKRDFTILDPQMALPDVPAIWLLILLLLPLVVLIIRNKINLSGRKSSNLQKLPPPGPPKLPILGNLYQLGAHPHQSLWQLAKKYGPVMQFHFGRIPAVIISSPKAAKEVMRVHDLASCSRPSLAGTRRLSYNYLDVAFSPYGDNWRFMRKMFILELFSLKRTKAFRFVREEEVGLLIDSISEISASASTVDLTEKCYSLTGNITFRMTFGYNYNWSDFDKGRFHELVHEAEVVSGTISGEECFPRPFSWIVGKFNGHQARIERVFHELDTFYERIIDEHLKPGREGAEEDMINVMLAIEKEQYQLLGSKSRFRRENIKAVFLNLFIGGIDTAAMTVNWAMAELLANPRLMKKTQDEVRDIVGEKGRVTEDDLENLQYLKLVIKETLRFHPPAPLLLPREVSSHLKISGYDIPPKTMIYINAWGMGRDPKYWKNADKFMPERFAESSLDFKGQDFEYVPFGAGRRICPAINMGITTVEIALANLLYCFDWKLPNGMKAEDMTMEEKSGVRITVDRKEPLLLIPVNWRNK</sequence>
<accession>A0AAV0IDA7</accession>
<organism evidence="10 11">
    <name type="scientific">Linum tenue</name>
    <dbReference type="NCBI Taxonomy" id="586396"/>
    <lineage>
        <taxon>Eukaryota</taxon>
        <taxon>Viridiplantae</taxon>
        <taxon>Streptophyta</taxon>
        <taxon>Embryophyta</taxon>
        <taxon>Tracheophyta</taxon>
        <taxon>Spermatophyta</taxon>
        <taxon>Magnoliopsida</taxon>
        <taxon>eudicotyledons</taxon>
        <taxon>Gunneridae</taxon>
        <taxon>Pentapetalae</taxon>
        <taxon>rosids</taxon>
        <taxon>fabids</taxon>
        <taxon>Malpighiales</taxon>
        <taxon>Linaceae</taxon>
        <taxon>Linum</taxon>
    </lineage>
</organism>
<dbReference type="PROSITE" id="PS00086">
    <property type="entry name" value="CYTOCHROME_P450"/>
    <property type="match status" value="1"/>
</dbReference>
<dbReference type="InterPro" id="IPR001128">
    <property type="entry name" value="Cyt_P450"/>
</dbReference>
<dbReference type="CDD" id="cd11072">
    <property type="entry name" value="CYP71-like"/>
    <property type="match status" value="1"/>
</dbReference>
<dbReference type="PANTHER" id="PTHR47955:SF19">
    <property type="entry name" value="CYTOCHROME P450 71A9-LIKE ISOFORM X1"/>
    <property type="match status" value="1"/>
</dbReference>
<keyword evidence="7" id="KW-0503">Monooxygenase</keyword>
<evidence type="ECO:0000313" key="11">
    <source>
        <dbReference type="Proteomes" id="UP001154282"/>
    </source>
</evidence>
<dbReference type="PANTHER" id="PTHR47955">
    <property type="entry name" value="CYTOCHROME P450 FAMILY 71 PROTEIN"/>
    <property type="match status" value="1"/>
</dbReference>
<keyword evidence="9" id="KW-1133">Transmembrane helix</keyword>
<keyword evidence="5" id="KW-0560">Oxidoreductase</keyword>
<dbReference type="AlphaFoldDB" id="A0AAV0IDA7"/>
<feature type="transmembrane region" description="Helical" evidence="9">
    <location>
        <begin position="738"/>
        <end position="759"/>
    </location>
</feature>
<keyword evidence="11" id="KW-1185">Reference proteome</keyword>
<name>A0AAV0IDA7_9ROSI</name>
<dbReference type="Gene3D" id="1.10.630.10">
    <property type="entry name" value="Cytochrome P450"/>
    <property type="match status" value="2"/>
</dbReference>
<feature type="transmembrane region" description="Helical" evidence="9">
    <location>
        <begin position="437"/>
        <end position="454"/>
    </location>
</feature>
<evidence type="ECO:0000256" key="1">
    <source>
        <dbReference type="ARBA" id="ARBA00001971"/>
    </source>
</evidence>
<evidence type="ECO:0000256" key="9">
    <source>
        <dbReference type="SAM" id="Phobius"/>
    </source>
</evidence>
<dbReference type="SUPFAM" id="SSF48264">
    <property type="entry name" value="Cytochrome P450"/>
    <property type="match status" value="2"/>
</dbReference>
<keyword evidence="4 8" id="KW-0479">Metal-binding</keyword>
<evidence type="ECO:0000256" key="2">
    <source>
        <dbReference type="ARBA" id="ARBA00010617"/>
    </source>
</evidence>
<keyword evidence="3 8" id="KW-0349">Heme</keyword>
<comment type="cofactor">
    <cofactor evidence="1 8">
        <name>heme</name>
        <dbReference type="ChEBI" id="CHEBI:30413"/>
    </cofactor>
</comment>
<dbReference type="EMBL" id="CAMGYJ010000003">
    <property type="protein sequence ID" value="CAI0395023.1"/>
    <property type="molecule type" value="Genomic_DNA"/>
</dbReference>
<evidence type="ECO:0000313" key="10">
    <source>
        <dbReference type="EMBL" id="CAI0395023.1"/>
    </source>
</evidence>
<dbReference type="GO" id="GO:0004497">
    <property type="term" value="F:monooxygenase activity"/>
    <property type="evidence" value="ECO:0007669"/>
    <property type="project" value="UniProtKB-KW"/>
</dbReference>
<dbReference type="InterPro" id="IPR036396">
    <property type="entry name" value="Cyt_P450_sf"/>
</dbReference>
<evidence type="ECO:0000256" key="4">
    <source>
        <dbReference type="ARBA" id="ARBA00022723"/>
    </source>
</evidence>
<dbReference type="InterPro" id="IPR017972">
    <property type="entry name" value="Cyt_P450_CS"/>
</dbReference>
<dbReference type="Pfam" id="PF00067">
    <property type="entry name" value="p450"/>
    <property type="match status" value="3"/>
</dbReference>
<dbReference type="InterPro" id="IPR002401">
    <property type="entry name" value="Cyt_P450_E_grp-I"/>
</dbReference>
<evidence type="ECO:0000256" key="3">
    <source>
        <dbReference type="ARBA" id="ARBA00022617"/>
    </source>
</evidence>
<evidence type="ECO:0000256" key="6">
    <source>
        <dbReference type="ARBA" id="ARBA00023004"/>
    </source>
</evidence>
<proteinExistence type="inferred from homology"/>
<dbReference type="PRINTS" id="PR00463">
    <property type="entry name" value="EP450I"/>
</dbReference>
<evidence type="ECO:0000256" key="7">
    <source>
        <dbReference type="ARBA" id="ARBA00023033"/>
    </source>
</evidence>
<protein>
    <recommendedName>
        <fullName evidence="12">Cytochrome P450</fullName>
    </recommendedName>
</protein>
<evidence type="ECO:0008006" key="12">
    <source>
        <dbReference type="Google" id="ProtNLM"/>
    </source>
</evidence>
<dbReference type="Proteomes" id="UP001154282">
    <property type="component" value="Unassembled WGS sequence"/>
</dbReference>
<dbReference type="GO" id="GO:0020037">
    <property type="term" value="F:heme binding"/>
    <property type="evidence" value="ECO:0007669"/>
    <property type="project" value="InterPro"/>
</dbReference>
<reference evidence="10" key="1">
    <citation type="submission" date="2022-08" db="EMBL/GenBank/DDBJ databases">
        <authorList>
            <person name="Gutierrez-Valencia J."/>
        </authorList>
    </citation>
    <scope>NUCLEOTIDE SEQUENCE</scope>
</reference>
<dbReference type="FunFam" id="1.10.630.10:FF:000011">
    <property type="entry name" value="Cytochrome P450 83B1"/>
    <property type="match status" value="1"/>
</dbReference>
<dbReference type="GO" id="GO:0016705">
    <property type="term" value="F:oxidoreductase activity, acting on paired donors, with incorporation or reduction of molecular oxygen"/>
    <property type="evidence" value="ECO:0007669"/>
    <property type="project" value="InterPro"/>
</dbReference>
<feature type="binding site" description="axial binding residue" evidence="8">
    <location>
        <position position="885"/>
    </location>
    <ligand>
        <name>heme</name>
        <dbReference type="ChEBI" id="CHEBI:30413"/>
    </ligand>
    <ligandPart>
        <name>Fe</name>
        <dbReference type="ChEBI" id="CHEBI:18248"/>
    </ligandPart>
</feature>
<comment type="similarity">
    <text evidence="2">Belongs to the cytochrome P450 family.</text>
</comment>